<keyword evidence="3" id="KW-0732">Signal</keyword>
<feature type="chain" id="PRO_5021771800" description="TonB-dependent receptor plug domain-containing protein" evidence="3">
    <location>
        <begin position="26"/>
        <end position="433"/>
    </location>
</feature>
<dbReference type="SUPFAM" id="SSF49464">
    <property type="entry name" value="Carboxypeptidase regulatory domain-like"/>
    <property type="match status" value="1"/>
</dbReference>
<organism evidence="5 6">
    <name type="scientific">Eiseniibacteriota bacterium</name>
    <dbReference type="NCBI Taxonomy" id="2212470"/>
    <lineage>
        <taxon>Bacteria</taxon>
        <taxon>Candidatus Eiseniibacteriota</taxon>
    </lineage>
</organism>
<dbReference type="GO" id="GO:0015344">
    <property type="term" value="F:siderophore uptake transmembrane transporter activity"/>
    <property type="evidence" value="ECO:0007669"/>
    <property type="project" value="TreeGrafter"/>
</dbReference>
<feature type="non-terminal residue" evidence="5">
    <location>
        <position position="433"/>
    </location>
</feature>
<keyword evidence="1" id="KW-0812">Transmembrane</keyword>
<feature type="domain" description="TonB-dependent receptor plug" evidence="4">
    <location>
        <begin position="145"/>
        <end position="245"/>
    </location>
</feature>
<dbReference type="InterPro" id="IPR039426">
    <property type="entry name" value="TonB-dep_rcpt-like"/>
</dbReference>
<name>A0A538SVW0_UNCEI</name>
<evidence type="ECO:0000313" key="6">
    <source>
        <dbReference type="Proteomes" id="UP000317716"/>
    </source>
</evidence>
<dbReference type="PANTHER" id="PTHR30069">
    <property type="entry name" value="TONB-DEPENDENT OUTER MEMBRANE RECEPTOR"/>
    <property type="match status" value="1"/>
</dbReference>
<feature type="compositionally biased region" description="Pro residues" evidence="2">
    <location>
        <begin position="29"/>
        <end position="40"/>
    </location>
</feature>
<keyword evidence="1" id="KW-1134">Transmembrane beta strand</keyword>
<dbReference type="AlphaFoldDB" id="A0A538SVW0"/>
<evidence type="ECO:0000313" key="5">
    <source>
        <dbReference type="EMBL" id="TMQ55523.1"/>
    </source>
</evidence>
<dbReference type="InterPro" id="IPR037066">
    <property type="entry name" value="Plug_dom_sf"/>
</dbReference>
<evidence type="ECO:0000259" key="4">
    <source>
        <dbReference type="Pfam" id="PF07715"/>
    </source>
</evidence>
<dbReference type="EMBL" id="VBOS01000210">
    <property type="protein sequence ID" value="TMQ55523.1"/>
    <property type="molecule type" value="Genomic_DNA"/>
</dbReference>
<comment type="subcellular location">
    <subcellularLocation>
        <location evidence="1">Cell outer membrane</location>
        <topology evidence="1">Multi-pass membrane protein</topology>
    </subcellularLocation>
</comment>
<dbReference type="Pfam" id="PF13715">
    <property type="entry name" value="CarbopepD_reg_2"/>
    <property type="match status" value="1"/>
</dbReference>
<dbReference type="GO" id="GO:0044718">
    <property type="term" value="P:siderophore transmembrane transport"/>
    <property type="evidence" value="ECO:0007669"/>
    <property type="project" value="TreeGrafter"/>
</dbReference>
<evidence type="ECO:0000256" key="2">
    <source>
        <dbReference type="SAM" id="MobiDB-lite"/>
    </source>
</evidence>
<dbReference type="InterPro" id="IPR012910">
    <property type="entry name" value="Plug_dom"/>
</dbReference>
<evidence type="ECO:0000256" key="1">
    <source>
        <dbReference type="PROSITE-ProRule" id="PRU01360"/>
    </source>
</evidence>
<dbReference type="SUPFAM" id="SSF56935">
    <property type="entry name" value="Porins"/>
    <property type="match status" value="1"/>
</dbReference>
<reference evidence="5 6" key="1">
    <citation type="journal article" date="2019" name="Nat. Microbiol.">
        <title>Mediterranean grassland soil C-N compound turnover is dependent on rainfall and depth, and is mediated by genomically divergent microorganisms.</title>
        <authorList>
            <person name="Diamond S."/>
            <person name="Andeer P.F."/>
            <person name="Li Z."/>
            <person name="Crits-Christoph A."/>
            <person name="Burstein D."/>
            <person name="Anantharaman K."/>
            <person name="Lane K.R."/>
            <person name="Thomas B.C."/>
            <person name="Pan C."/>
            <person name="Northen T.R."/>
            <person name="Banfield J.F."/>
        </authorList>
    </citation>
    <scope>NUCLEOTIDE SEQUENCE [LARGE SCALE GENOMIC DNA]</scope>
    <source>
        <strain evidence="5">WS_2</strain>
    </source>
</reference>
<dbReference type="Gene3D" id="2.60.40.1120">
    <property type="entry name" value="Carboxypeptidase-like, regulatory domain"/>
    <property type="match status" value="1"/>
</dbReference>
<proteinExistence type="inferred from homology"/>
<dbReference type="Proteomes" id="UP000317716">
    <property type="component" value="Unassembled WGS sequence"/>
</dbReference>
<dbReference type="PROSITE" id="PS52016">
    <property type="entry name" value="TONB_DEPENDENT_REC_3"/>
    <property type="match status" value="1"/>
</dbReference>
<comment type="caution">
    <text evidence="5">The sequence shown here is derived from an EMBL/GenBank/DDBJ whole genome shotgun (WGS) entry which is preliminary data.</text>
</comment>
<dbReference type="InterPro" id="IPR008969">
    <property type="entry name" value="CarboxyPept-like_regulatory"/>
</dbReference>
<dbReference type="GO" id="GO:0009279">
    <property type="term" value="C:cell outer membrane"/>
    <property type="evidence" value="ECO:0007669"/>
    <property type="project" value="UniProtKB-SubCell"/>
</dbReference>
<dbReference type="Pfam" id="PF07715">
    <property type="entry name" value="Plug"/>
    <property type="match status" value="1"/>
</dbReference>
<dbReference type="Gene3D" id="2.170.130.10">
    <property type="entry name" value="TonB-dependent receptor, plug domain"/>
    <property type="match status" value="1"/>
</dbReference>
<feature type="region of interest" description="Disordered" evidence="2">
    <location>
        <begin position="24"/>
        <end position="54"/>
    </location>
</feature>
<accession>A0A538SVW0</accession>
<comment type="similarity">
    <text evidence="1">Belongs to the TonB-dependent receptor family.</text>
</comment>
<dbReference type="PANTHER" id="PTHR30069:SF49">
    <property type="entry name" value="OUTER MEMBRANE PROTEIN C"/>
    <property type="match status" value="1"/>
</dbReference>
<feature type="signal peptide" evidence="3">
    <location>
        <begin position="1"/>
        <end position="25"/>
    </location>
</feature>
<protein>
    <recommendedName>
        <fullName evidence="4">TonB-dependent receptor plug domain-containing protein</fullName>
    </recommendedName>
</protein>
<gene>
    <name evidence="5" type="ORF">E6K72_06230</name>
</gene>
<keyword evidence="1" id="KW-0472">Membrane</keyword>
<keyword evidence="1" id="KW-0813">Transport</keyword>
<keyword evidence="1" id="KW-0998">Cell outer membrane</keyword>
<sequence length="433" mass="47767">MRRFLEACGLVIGTLLAAAPSAAPAEPTAAPPAASPPAPGAPSATVRGRVTDAQSKEPIGQADLVIVRTRLHAYAEDDGRFVLEHVPAGPCTLSVTHMGYAPLRRELTIVEGVETRLDLQLTRNAVKLEEITVTPGSFSFMGQGTGTRQTMSREDVQAVPQIGEDMFRAVNRLPGLASNDYAAHFGIRGGRHDETLILLDGLQLYEPYHLKDFNEGAISIIDAETIEGVQLMTGGFPARYGDKRSGVFDITSRTPEQNRTYFDMGVSMMNTRAMGRGTFSDHKGSWLAFGRVGYMGPSYKLTPNQELSLELQHAGDRYLYDIAATTGFLDTINTREKADTKYQNNYLWMTLRSTFGTRTTARTMFFGDLVKRSRDGSEGLAAFPDSVIYHLNNDRTFETFGVAQDWTHGFSDRNLASLGIDFRQQHNDDKYQT</sequence>
<evidence type="ECO:0000256" key="3">
    <source>
        <dbReference type="SAM" id="SignalP"/>
    </source>
</evidence>